<keyword evidence="2" id="KW-1185">Reference proteome</keyword>
<dbReference type="EMBL" id="QKSB01000004">
    <property type="protein sequence ID" value="PZE17209.1"/>
    <property type="molecule type" value="Genomic_DNA"/>
</dbReference>
<dbReference type="InterPro" id="IPR019587">
    <property type="entry name" value="Polyketide_cyclase/dehydratase"/>
</dbReference>
<dbReference type="SUPFAM" id="SSF55961">
    <property type="entry name" value="Bet v1-like"/>
    <property type="match status" value="1"/>
</dbReference>
<sequence length="144" mass="16097">MTFILKTSIHIQASPKKIWAILNNFEAYPTWNPFIKSLAGKLAVGEKLVAKIAPVDAKAMTFKPTILTLEKQKQLTWLGKLFISGIFDGEHQFELVEQADGSTIFHQNEIFKGILVHFIKKQLNNNTKGGFIAMNAALKALAEK</sequence>
<evidence type="ECO:0000313" key="2">
    <source>
        <dbReference type="Proteomes" id="UP000249248"/>
    </source>
</evidence>
<comment type="caution">
    <text evidence="1">The sequence shown here is derived from an EMBL/GenBank/DDBJ whole genome shotgun (WGS) entry which is preliminary data.</text>
</comment>
<reference evidence="1 2" key="1">
    <citation type="submission" date="2018-06" db="EMBL/GenBank/DDBJ databases">
        <title>The draft genome sequence of Crocinitomix sp. SM1701.</title>
        <authorList>
            <person name="Zhang X."/>
        </authorList>
    </citation>
    <scope>NUCLEOTIDE SEQUENCE [LARGE SCALE GENOMIC DNA]</scope>
    <source>
        <strain evidence="1 2">SM1701</strain>
    </source>
</reference>
<dbReference type="OrthoDB" id="191189at2"/>
<dbReference type="AlphaFoldDB" id="A0A2W1MYF1"/>
<dbReference type="Pfam" id="PF10604">
    <property type="entry name" value="Polyketide_cyc2"/>
    <property type="match status" value="1"/>
</dbReference>
<dbReference type="Proteomes" id="UP000249248">
    <property type="component" value="Unassembled WGS sequence"/>
</dbReference>
<dbReference type="RefSeq" id="WP_111062734.1">
    <property type="nucleotide sequence ID" value="NZ_JBHUCU010000016.1"/>
</dbReference>
<gene>
    <name evidence="1" type="ORF">DNU06_08015</name>
</gene>
<evidence type="ECO:0000313" key="1">
    <source>
        <dbReference type="EMBL" id="PZE17209.1"/>
    </source>
</evidence>
<dbReference type="PANTHER" id="PTHR36166">
    <property type="entry name" value="CHROMOSOME 9, WHOLE GENOME SHOTGUN SEQUENCE"/>
    <property type="match status" value="1"/>
</dbReference>
<dbReference type="InterPro" id="IPR023393">
    <property type="entry name" value="START-like_dom_sf"/>
</dbReference>
<accession>A0A2W1MYF1</accession>
<dbReference type="Gene3D" id="3.30.530.20">
    <property type="match status" value="1"/>
</dbReference>
<organism evidence="1 2">
    <name type="scientific">Putridiphycobacter roseus</name>
    <dbReference type="NCBI Taxonomy" id="2219161"/>
    <lineage>
        <taxon>Bacteria</taxon>
        <taxon>Pseudomonadati</taxon>
        <taxon>Bacteroidota</taxon>
        <taxon>Flavobacteriia</taxon>
        <taxon>Flavobacteriales</taxon>
        <taxon>Crocinitomicaceae</taxon>
        <taxon>Putridiphycobacter</taxon>
    </lineage>
</organism>
<proteinExistence type="predicted"/>
<dbReference type="PANTHER" id="PTHR36166:SF1">
    <property type="entry name" value="SRPBCC DOMAIN-CONTAINING PROTEIN"/>
    <property type="match status" value="1"/>
</dbReference>
<dbReference type="CDD" id="cd07822">
    <property type="entry name" value="SRPBCC_4"/>
    <property type="match status" value="1"/>
</dbReference>
<name>A0A2W1MYF1_9FLAO</name>
<protein>
    <submittedName>
        <fullName evidence="1">SRPBCC domain-containing protein</fullName>
    </submittedName>
</protein>